<dbReference type="InterPro" id="IPR027417">
    <property type="entry name" value="P-loop_NTPase"/>
</dbReference>
<evidence type="ECO:0000256" key="5">
    <source>
        <dbReference type="ARBA" id="ARBA00022741"/>
    </source>
</evidence>
<feature type="compositionally biased region" description="Low complexity" evidence="8">
    <location>
        <begin position="1"/>
        <end position="15"/>
    </location>
</feature>
<dbReference type="PROSITE" id="PS00211">
    <property type="entry name" value="ABC_TRANSPORTER_1"/>
    <property type="match status" value="2"/>
</dbReference>
<evidence type="ECO:0000256" key="1">
    <source>
        <dbReference type="ARBA" id="ARBA00004202"/>
    </source>
</evidence>
<dbReference type="RefSeq" id="WP_081634049.1">
    <property type="nucleotide sequence ID" value="NZ_QRCM01000001.1"/>
</dbReference>
<feature type="domain" description="ABC transporter" evidence="9">
    <location>
        <begin position="327"/>
        <end position="566"/>
    </location>
</feature>
<dbReference type="NCBIfam" id="NF007739">
    <property type="entry name" value="PRK10419.1"/>
    <property type="match status" value="2"/>
</dbReference>
<dbReference type="Pfam" id="PF08352">
    <property type="entry name" value="oligo_HPY"/>
    <property type="match status" value="2"/>
</dbReference>
<dbReference type="InterPro" id="IPR050388">
    <property type="entry name" value="ABC_Ni/Peptide_Import"/>
</dbReference>
<organism evidence="10 11">
    <name type="scientific">Rhodococcus rhodnii</name>
    <dbReference type="NCBI Taxonomy" id="38312"/>
    <lineage>
        <taxon>Bacteria</taxon>
        <taxon>Bacillati</taxon>
        <taxon>Actinomycetota</taxon>
        <taxon>Actinomycetes</taxon>
        <taxon>Mycobacteriales</taxon>
        <taxon>Nocardiaceae</taxon>
        <taxon>Rhodococcus</taxon>
    </lineage>
</organism>
<dbReference type="InterPro" id="IPR003593">
    <property type="entry name" value="AAA+_ATPase"/>
</dbReference>
<evidence type="ECO:0000256" key="4">
    <source>
        <dbReference type="ARBA" id="ARBA00022475"/>
    </source>
</evidence>
<evidence type="ECO:0000256" key="8">
    <source>
        <dbReference type="SAM" id="MobiDB-lite"/>
    </source>
</evidence>
<dbReference type="SUPFAM" id="SSF52540">
    <property type="entry name" value="P-loop containing nucleoside triphosphate hydrolases"/>
    <property type="match status" value="2"/>
</dbReference>
<comment type="caution">
    <text evidence="10">The sequence shown here is derived from an EMBL/GenBank/DDBJ whole genome shotgun (WGS) entry which is preliminary data.</text>
</comment>
<evidence type="ECO:0000313" key="11">
    <source>
        <dbReference type="Proteomes" id="UP000471120"/>
    </source>
</evidence>
<evidence type="ECO:0000256" key="6">
    <source>
        <dbReference type="ARBA" id="ARBA00022840"/>
    </source>
</evidence>
<evidence type="ECO:0000256" key="3">
    <source>
        <dbReference type="ARBA" id="ARBA00022448"/>
    </source>
</evidence>
<dbReference type="GO" id="GO:0016887">
    <property type="term" value="F:ATP hydrolysis activity"/>
    <property type="evidence" value="ECO:0007669"/>
    <property type="project" value="InterPro"/>
</dbReference>
<dbReference type="Proteomes" id="UP000471120">
    <property type="component" value="Unassembled WGS sequence"/>
</dbReference>
<dbReference type="Gene3D" id="3.40.50.300">
    <property type="entry name" value="P-loop containing nucleotide triphosphate hydrolases"/>
    <property type="match status" value="2"/>
</dbReference>
<protein>
    <submittedName>
        <fullName evidence="10">ABC transporter ATP-binding protein</fullName>
    </submittedName>
</protein>
<comment type="subcellular location">
    <subcellularLocation>
        <location evidence="1">Cell membrane</location>
        <topology evidence="1">Peripheral membrane protein</topology>
    </subcellularLocation>
</comment>
<keyword evidence="7" id="KW-0472">Membrane</keyword>
<dbReference type="NCBIfam" id="NF008453">
    <property type="entry name" value="PRK11308.1"/>
    <property type="match status" value="2"/>
</dbReference>
<sequence>MTTQTTRSRTATPHTVAPPRGTRPDAAHVPALAVRGLTVAITDRRGDTRAVVDDVDLTVARGEIVALVGESGSGKSLTARAALGLLPERARASGSITVAGTEVVGADEATLRSVRGARAAMVFQEPQTALNPVQTIGTQLRTALGAHESRPARGRRARAEVRRRSIELLRRVELPDPEARLSWYPHQLSGGQKQRVVLALALASEPDVLLADEPTTALDVTVQAEILALVRSLAAGGGTAVLLITHNMGVVADSADRVVVMRAGRVVETGEVHALFAAPKTDYTRTLLASVPRLPAAAPDPVRTAAPIAETTGTDTDTRAGDTPAAVTFEAVTRTYGEFTAVDDVTLTVAPGEVLGIVGESGSGKTTLGRIALGLERPSSGRVLLGGVDPSTVSRRDLASLRRGIALVHQDPAAALDPRWSIARSVAEPLVVHRDATGSLARERALTMLDAVGLPRHFGARRPAELSGGQRQRVALARALVLRPTLVVADEPTSALDVSVQADVLDLFEDLRAEYGFACLFIAHDLAVVHRIADRVAVMRHGRVVEHDDAATVLGAPTHPYTAALVDAVPPPDPVSARTRRTHRIVPATPA</sequence>
<dbReference type="EMBL" id="QRCM01000001">
    <property type="protein sequence ID" value="TXG91221.1"/>
    <property type="molecule type" value="Genomic_DNA"/>
</dbReference>
<dbReference type="PANTHER" id="PTHR43297:SF2">
    <property type="entry name" value="DIPEPTIDE TRANSPORT ATP-BINDING PROTEIN DPPD"/>
    <property type="match status" value="1"/>
</dbReference>
<proteinExistence type="inferred from homology"/>
<dbReference type="PROSITE" id="PS50893">
    <property type="entry name" value="ABC_TRANSPORTER_2"/>
    <property type="match status" value="2"/>
</dbReference>
<dbReference type="CDD" id="cd03257">
    <property type="entry name" value="ABC_NikE_OppD_transporters"/>
    <property type="match status" value="2"/>
</dbReference>
<dbReference type="GO" id="GO:0015833">
    <property type="term" value="P:peptide transport"/>
    <property type="evidence" value="ECO:0007669"/>
    <property type="project" value="InterPro"/>
</dbReference>
<evidence type="ECO:0000259" key="9">
    <source>
        <dbReference type="PROSITE" id="PS50893"/>
    </source>
</evidence>
<keyword evidence="6 10" id="KW-0067">ATP-binding</keyword>
<comment type="similarity">
    <text evidence="2">Belongs to the ABC transporter superfamily.</text>
</comment>
<dbReference type="AlphaFoldDB" id="A0A6P2CHL3"/>
<feature type="region of interest" description="Disordered" evidence="8">
    <location>
        <begin position="1"/>
        <end position="26"/>
    </location>
</feature>
<dbReference type="SMART" id="SM00382">
    <property type="entry name" value="AAA"/>
    <property type="match status" value="2"/>
</dbReference>
<keyword evidence="3" id="KW-0813">Transport</keyword>
<reference evidence="10 11" key="1">
    <citation type="submission" date="2018-07" db="EMBL/GenBank/DDBJ databases">
        <title>Genome sequence of Rhodococcus rhodnii ATCC 35071 from Rhodnius prolixus.</title>
        <authorList>
            <person name="Patel V."/>
            <person name="Vogel K.J."/>
        </authorList>
    </citation>
    <scope>NUCLEOTIDE SEQUENCE [LARGE SCALE GENOMIC DNA]</scope>
    <source>
        <strain evidence="10 11">ATCC 35071</strain>
    </source>
</reference>
<evidence type="ECO:0000256" key="2">
    <source>
        <dbReference type="ARBA" id="ARBA00005417"/>
    </source>
</evidence>
<feature type="domain" description="ABC transporter" evidence="9">
    <location>
        <begin position="34"/>
        <end position="288"/>
    </location>
</feature>
<keyword evidence="4" id="KW-1003">Cell membrane</keyword>
<evidence type="ECO:0000256" key="7">
    <source>
        <dbReference type="ARBA" id="ARBA00023136"/>
    </source>
</evidence>
<dbReference type="GO" id="GO:0005886">
    <property type="term" value="C:plasma membrane"/>
    <property type="evidence" value="ECO:0007669"/>
    <property type="project" value="UniProtKB-SubCell"/>
</dbReference>
<dbReference type="InterPro" id="IPR017871">
    <property type="entry name" value="ABC_transporter-like_CS"/>
</dbReference>
<dbReference type="Pfam" id="PF00005">
    <property type="entry name" value="ABC_tran"/>
    <property type="match status" value="2"/>
</dbReference>
<name>A0A6P2CHL3_9NOCA</name>
<dbReference type="GO" id="GO:0005524">
    <property type="term" value="F:ATP binding"/>
    <property type="evidence" value="ECO:0007669"/>
    <property type="project" value="UniProtKB-KW"/>
</dbReference>
<dbReference type="PANTHER" id="PTHR43297">
    <property type="entry name" value="OLIGOPEPTIDE TRANSPORT ATP-BINDING PROTEIN APPD"/>
    <property type="match status" value="1"/>
</dbReference>
<keyword evidence="5" id="KW-0547">Nucleotide-binding</keyword>
<dbReference type="InterPro" id="IPR003439">
    <property type="entry name" value="ABC_transporter-like_ATP-bd"/>
</dbReference>
<gene>
    <name evidence="10" type="ORF">DW322_14615</name>
</gene>
<accession>A0A6P2CHL3</accession>
<evidence type="ECO:0000313" key="10">
    <source>
        <dbReference type="EMBL" id="TXG91221.1"/>
    </source>
</evidence>
<dbReference type="InterPro" id="IPR013563">
    <property type="entry name" value="Oligopep_ABC_C"/>
</dbReference>